<dbReference type="GO" id="GO:0046306">
    <property type="term" value="P:alkanesulfonate catabolic process"/>
    <property type="evidence" value="ECO:0007669"/>
    <property type="project" value="TreeGrafter"/>
</dbReference>
<gene>
    <name evidence="6" type="ORF">SAMN02746019_00005890</name>
</gene>
<dbReference type="InParanoid" id="A0A212QTD4"/>
<dbReference type="InterPro" id="IPR050172">
    <property type="entry name" value="SsuD_RutA_monooxygenase"/>
</dbReference>
<dbReference type="InterPro" id="IPR036661">
    <property type="entry name" value="Luciferase-like_sf"/>
</dbReference>
<keyword evidence="4" id="KW-0503">Monooxygenase</keyword>
<evidence type="ECO:0000259" key="5">
    <source>
        <dbReference type="Pfam" id="PF00296"/>
    </source>
</evidence>
<dbReference type="Gene3D" id="3.20.20.30">
    <property type="entry name" value="Luciferase-like domain"/>
    <property type="match status" value="1"/>
</dbReference>
<dbReference type="PANTHER" id="PTHR42847">
    <property type="entry name" value="ALKANESULFONATE MONOOXYGENASE"/>
    <property type="match status" value="1"/>
</dbReference>
<organism evidence="6 7">
    <name type="scientific">Thermoflexus hugenholtzii JAD2</name>
    <dbReference type="NCBI Taxonomy" id="877466"/>
    <lineage>
        <taxon>Bacteria</taxon>
        <taxon>Bacillati</taxon>
        <taxon>Chloroflexota</taxon>
        <taxon>Thermoflexia</taxon>
        <taxon>Thermoflexales</taxon>
        <taxon>Thermoflexaceae</taxon>
        <taxon>Thermoflexus</taxon>
    </lineage>
</organism>
<evidence type="ECO:0000256" key="4">
    <source>
        <dbReference type="ARBA" id="ARBA00023033"/>
    </source>
</evidence>
<dbReference type="Pfam" id="PF00296">
    <property type="entry name" value="Bac_luciferase"/>
    <property type="match status" value="1"/>
</dbReference>
<proteinExistence type="predicted"/>
<dbReference type="EMBL" id="FYEK01000022">
    <property type="protein sequence ID" value="SNB62806.1"/>
    <property type="molecule type" value="Genomic_DNA"/>
</dbReference>
<evidence type="ECO:0000256" key="1">
    <source>
        <dbReference type="ARBA" id="ARBA00022630"/>
    </source>
</evidence>
<evidence type="ECO:0000256" key="3">
    <source>
        <dbReference type="ARBA" id="ARBA00023002"/>
    </source>
</evidence>
<dbReference type="RefSeq" id="WP_088570854.1">
    <property type="nucleotide sequence ID" value="NZ_FYEK01000022.1"/>
</dbReference>
<dbReference type="InterPro" id="IPR019921">
    <property type="entry name" value="Lucif-like_OxRdtase_Rv2161c"/>
</dbReference>
<dbReference type="Proteomes" id="UP000197025">
    <property type="component" value="Unassembled WGS sequence"/>
</dbReference>
<keyword evidence="1" id="KW-0285">Flavoprotein</keyword>
<dbReference type="AlphaFoldDB" id="A0A212QTD4"/>
<evidence type="ECO:0000256" key="2">
    <source>
        <dbReference type="ARBA" id="ARBA00022643"/>
    </source>
</evidence>
<dbReference type="PANTHER" id="PTHR42847:SF4">
    <property type="entry name" value="ALKANESULFONATE MONOOXYGENASE-RELATED"/>
    <property type="match status" value="1"/>
</dbReference>
<feature type="domain" description="Luciferase-like" evidence="5">
    <location>
        <begin position="5"/>
        <end position="229"/>
    </location>
</feature>
<evidence type="ECO:0000313" key="6">
    <source>
        <dbReference type="EMBL" id="SNB62806.1"/>
    </source>
</evidence>
<protein>
    <submittedName>
        <fullName evidence="6">Probable F420-dependent oxidoreductase, Rv2161c family</fullName>
    </submittedName>
</protein>
<dbReference type="OrthoDB" id="3206024at2"/>
<dbReference type="GO" id="GO:0008726">
    <property type="term" value="F:alkanesulfonate monooxygenase activity"/>
    <property type="evidence" value="ECO:0007669"/>
    <property type="project" value="TreeGrafter"/>
</dbReference>
<dbReference type="FunCoup" id="A0A212QTD4">
    <property type="interactions" value="53"/>
</dbReference>
<dbReference type="SUPFAM" id="SSF51679">
    <property type="entry name" value="Bacterial luciferase-like"/>
    <property type="match status" value="1"/>
</dbReference>
<sequence length="295" mass="32729">MHLGVCLPNYGRASSPEALRQVARAAEDLGFDSIWTTDHVLVPEAYDEPYGRIFETWTTLAYIAGQTRRVRLGTSILLLGLRNPVLVAKQAATLDQLSGGRLILGIGAGWLAREFENLGVSFRRRIRFLEEGIPLMRTLWASPRPRFHGRFFRIEDAVFEPLPVQPGGPPIWIGGNTEAAVRRAARLGDAWHPVGLDPETLRERIARLREWAGGRSIPVICRMYVALDSTLPPIYTSPTGERRMRLTGSSEQVLEGLQALRAAGAEGVILTFEAPALEAQIEQMRRIAALRPHLG</sequence>
<name>A0A212QTD4_9CHLR</name>
<accession>A0A212QTD4</accession>
<evidence type="ECO:0000313" key="7">
    <source>
        <dbReference type="Proteomes" id="UP000197025"/>
    </source>
</evidence>
<keyword evidence="3" id="KW-0560">Oxidoreductase</keyword>
<dbReference type="InterPro" id="IPR011251">
    <property type="entry name" value="Luciferase-like_dom"/>
</dbReference>
<reference evidence="7" key="1">
    <citation type="submission" date="2017-06" db="EMBL/GenBank/DDBJ databases">
        <authorList>
            <person name="Varghese N."/>
            <person name="Submissions S."/>
        </authorList>
    </citation>
    <scope>NUCLEOTIDE SEQUENCE [LARGE SCALE GENOMIC DNA]</scope>
    <source>
        <strain evidence="7">JAD2</strain>
    </source>
</reference>
<dbReference type="NCBIfam" id="TIGR03619">
    <property type="entry name" value="F420_Rv2161c"/>
    <property type="match status" value="1"/>
</dbReference>
<keyword evidence="7" id="KW-1185">Reference proteome</keyword>
<keyword evidence="2" id="KW-0288">FMN</keyword>